<evidence type="ECO:0000313" key="3">
    <source>
        <dbReference type="Proteomes" id="UP001595914"/>
    </source>
</evidence>
<evidence type="ECO:0000313" key="2">
    <source>
        <dbReference type="EMBL" id="MFC4605473.1"/>
    </source>
</evidence>
<dbReference type="EMBL" id="JBHSFO010000012">
    <property type="protein sequence ID" value="MFC4605473.1"/>
    <property type="molecule type" value="Genomic_DNA"/>
</dbReference>
<sequence length="172" mass="16887">MRKTIVNNSTRRRAAVAAVGFSAVAALAVPGVAWANDAIPSTAPVVVSVPATPTVPATQAEPTAAGCAAARVLTPEEVDALIAKGELVIDTTEPAMLVDAAGDPSATVVLDAIDMDTAVPSTAAVAVDDASATVIRLAELVGQGQTVADLIARGVDALTGPGAAVTLALPAC</sequence>
<feature type="chain" id="PRO_5045534884" evidence="1">
    <location>
        <begin position="29"/>
        <end position="172"/>
    </location>
</feature>
<evidence type="ECO:0000256" key="1">
    <source>
        <dbReference type="SAM" id="SignalP"/>
    </source>
</evidence>
<organism evidence="2 3">
    <name type="scientific">Rhodococcus kronopolitis</name>
    <dbReference type="NCBI Taxonomy" id="1460226"/>
    <lineage>
        <taxon>Bacteria</taxon>
        <taxon>Bacillati</taxon>
        <taxon>Actinomycetota</taxon>
        <taxon>Actinomycetes</taxon>
        <taxon>Mycobacteriales</taxon>
        <taxon>Nocardiaceae</taxon>
        <taxon>Rhodococcus</taxon>
    </lineage>
</organism>
<dbReference type="Proteomes" id="UP001595914">
    <property type="component" value="Unassembled WGS sequence"/>
</dbReference>
<feature type="signal peptide" evidence="1">
    <location>
        <begin position="1"/>
        <end position="28"/>
    </location>
</feature>
<accession>A0ABV9FW72</accession>
<reference evidence="3" key="1">
    <citation type="journal article" date="2019" name="Int. J. Syst. Evol. Microbiol.">
        <title>The Global Catalogue of Microorganisms (GCM) 10K type strain sequencing project: providing services to taxonomists for standard genome sequencing and annotation.</title>
        <authorList>
            <consortium name="The Broad Institute Genomics Platform"/>
            <consortium name="The Broad Institute Genome Sequencing Center for Infectious Disease"/>
            <person name="Wu L."/>
            <person name="Ma J."/>
        </authorList>
    </citation>
    <scope>NUCLEOTIDE SEQUENCE [LARGE SCALE GENOMIC DNA]</scope>
    <source>
        <strain evidence="3">CCUG 54520</strain>
    </source>
</reference>
<protein>
    <submittedName>
        <fullName evidence="2">Uncharacterized protein</fullName>
    </submittedName>
</protein>
<gene>
    <name evidence="2" type="ORF">ACFO6S_17365</name>
</gene>
<keyword evidence="3" id="KW-1185">Reference proteome</keyword>
<dbReference type="RefSeq" id="WP_378419104.1">
    <property type="nucleotide sequence ID" value="NZ_JBHSFO010000012.1"/>
</dbReference>
<proteinExistence type="predicted"/>
<comment type="caution">
    <text evidence="2">The sequence shown here is derived from an EMBL/GenBank/DDBJ whole genome shotgun (WGS) entry which is preliminary data.</text>
</comment>
<keyword evidence="1" id="KW-0732">Signal</keyword>
<name>A0ABV9FW72_9NOCA</name>